<dbReference type="PANTHER" id="PTHR44688:SF16">
    <property type="entry name" value="DNA-BINDING TRANSCRIPTIONAL ACTIVATOR DEVR_DOSR"/>
    <property type="match status" value="1"/>
</dbReference>
<evidence type="ECO:0000256" key="4">
    <source>
        <dbReference type="PROSITE-ProRule" id="PRU00169"/>
    </source>
</evidence>
<evidence type="ECO:0000256" key="1">
    <source>
        <dbReference type="ARBA" id="ARBA00023015"/>
    </source>
</evidence>
<keyword evidence="8" id="KW-1185">Reference proteome</keyword>
<dbReference type="SUPFAM" id="SSF52172">
    <property type="entry name" value="CheY-like"/>
    <property type="match status" value="1"/>
</dbReference>
<evidence type="ECO:0000259" key="5">
    <source>
        <dbReference type="PROSITE" id="PS50043"/>
    </source>
</evidence>
<keyword evidence="3" id="KW-0804">Transcription</keyword>
<dbReference type="SMART" id="SM00421">
    <property type="entry name" value="HTH_LUXR"/>
    <property type="match status" value="1"/>
</dbReference>
<dbReference type="GO" id="GO:0003677">
    <property type="term" value="F:DNA binding"/>
    <property type="evidence" value="ECO:0007669"/>
    <property type="project" value="UniProtKB-KW"/>
</dbReference>
<keyword evidence="2" id="KW-0238">DNA-binding</keyword>
<accession>A0A6I4U7W2</accession>
<dbReference type="Gene3D" id="3.40.50.2300">
    <property type="match status" value="1"/>
</dbReference>
<proteinExistence type="predicted"/>
<protein>
    <submittedName>
        <fullName evidence="7">Response regulator</fullName>
    </submittedName>
</protein>
<dbReference type="GO" id="GO:0000160">
    <property type="term" value="P:phosphorelay signal transduction system"/>
    <property type="evidence" value="ECO:0007669"/>
    <property type="project" value="InterPro"/>
</dbReference>
<dbReference type="Gene3D" id="1.10.10.10">
    <property type="entry name" value="Winged helix-like DNA-binding domain superfamily/Winged helix DNA-binding domain"/>
    <property type="match status" value="1"/>
</dbReference>
<organism evidence="7 8">
    <name type="scientific">Alteriqipengyuania halimionae</name>
    <dbReference type="NCBI Taxonomy" id="1926630"/>
    <lineage>
        <taxon>Bacteria</taxon>
        <taxon>Pseudomonadati</taxon>
        <taxon>Pseudomonadota</taxon>
        <taxon>Alphaproteobacteria</taxon>
        <taxon>Sphingomonadales</taxon>
        <taxon>Erythrobacteraceae</taxon>
        <taxon>Alteriqipengyuania</taxon>
    </lineage>
</organism>
<dbReference type="PROSITE" id="PS50110">
    <property type="entry name" value="RESPONSE_REGULATORY"/>
    <property type="match status" value="1"/>
</dbReference>
<dbReference type="SUPFAM" id="SSF46894">
    <property type="entry name" value="C-terminal effector domain of the bipartite response regulators"/>
    <property type="match status" value="1"/>
</dbReference>
<feature type="modified residue" description="4-aspartylphosphate" evidence="4">
    <location>
        <position position="53"/>
    </location>
</feature>
<dbReference type="InterPro" id="IPR016032">
    <property type="entry name" value="Sig_transdc_resp-reg_C-effctor"/>
</dbReference>
<dbReference type="SMART" id="SM00448">
    <property type="entry name" value="REC"/>
    <property type="match status" value="1"/>
</dbReference>
<dbReference type="InterPro" id="IPR036388">
    <property type="entry name" value="WH-like_DNA-bd_sf"/>
</dbReference>
<dbReference type="Pfam" id="PF00196">
    <property type="entry name" value="GerE"/>
    <property type="match status" value="1"/>
</dbReference>
<dbReference type="GO" id="GO:0006355">
    <property type="term" value="P:regulation of DNA-templated transcription"/>
    <property type="evidence" value="ECO:0007669"/>
    <property type="project" value="InterPro"/>
</dbReference>
<evidence type="ECO:0000256" key="3">
    <source>
        <dbReference type="ARBA" id="ARBA00023163"/>
    </source>
</evidence>
<evidence type="ECO:0000256" key="2">
    <source>
        <dbReference type="ARBA" id="ARBA00023125"/>
    </source>
</evidence>
<dbReference type="Proteomes" id="UP000429229">
    <property type="component" value="Unassembled WGS sequence"/>
</dbReference>
<evidence type="ECO:0000259" key="6">
    <source>
        <dbReference type="PROSITE" id="PS50110"/>
    </source>
</evidence>
<dbReference type="AlphaFoldDB" id="A0A6I4U7W2"/>
<dbReference type="PANTHER" id="PTHR44688">
    <property type="entry name" value="DNA-BINDING TRANSCRIPTIONAL ACTIVATOR DEVR_DOSR"/>
    <property type="match status" value="1"/>
</dbReference>
<dbReference type="InterPro" id="IPR000792">
    <property type="entry name" value="Tscrpt_reg_LuxR_C"/>
</dbReference>
<dbReference type="PROSITE" id="PS50043">
    <property type="entry name" value="HTH_LUXR_2"/>
    <property type="match status" value="1"/>
</dbReference>
<keyword evidence="4" id="KW-0597">Phosphoprotein</keyword>
<dbReference type="EMBL" id="WTYR01000001">
    <property type="protein sequence ID" value="MXP10471.1"/>
    <property type="molecule type" value="Genomic_DNA"/>
</dbReference>
<gene>
    <name evidence="7" type="ORF">GRI68_09805</name>
</gene>
<comment type="caution">
    <text evidence="7">The sequence shown here is derived from an EMBL/GenBank/DDBJ whole genome shotgun (WGS) entry which is preliminary data.</text>
</comment>
<sequence>MRSIYIVDDDNEIRSELYSLLSIYPDTGLRSFGSGDDFIAALDELQASVILLDMNMPGASGLDVLEAIRDRKDLFPIVLTGEGDTQLAVKAMKAGATDFLEKPCEPKSLLRTIDLAFETLEETEQVIARTGEARDKLSRLSSRERDVLEGLIEGKSNKVIGYELDISPRTVEVYRGKMMEKLEVQSLPEALRIAFAAGLIDA</sequence>
<evidence type="ECO:0000313" key="7">
    <source>
        <dbReference type="EMBL" id="MXP10471.1"/>
    </source>
</evidence>
<feature type="domain" description="Response regulatory" evidence="6">
    <location>
        <begin position="3"/>
        <end position="117"/>
    </location>
</feature>
<keyword evidence="1" id="KW-0805">Transcription regulation</keyword>
<dbReference type="OrthoDB" id="9782655at2"/>
<dbReference type="PRINTS" id="PR00038">
    <property type="entry name" value="HTHLUXR"/>
</dbReference>
<dbReference type="CDD" id="cd06170">
    <property type="entry name" value="LuxR_C_like"/>
    <property type="match status" value="1"/>
</dbReference>
<evidence type="ECO:0000313" key="8">
    <source>
        <dbReference type="Proteomes" id="UP000429229"/>
    </source>
</evidence>
<dbReference type="InterPro" id="IPR011006">
    <property type="entry name" value="CheY-like_superfamily"/>
</dbReference>
<name>A0A6I4U7W2_9SPHN</name>
<feature type="domain" description="HTH luxR-type" evidence="5">
    <location>
        <begin position="133"/>
        <end position="198"/>
    </location>
</feature>
<dbReference type="InterPro" id="IPR001789">
    <property type="entry name" value="Sig_transdc_resp-reg_receiver"/>
</dbReference>
<dbReference type="Pfam" id="PF00072">
    <property type="entry name" value="Response_reg"/>
    <property type="match status" value="1"/>
</dbReference>
<dbReference type="RefSeq" id="WP_160617068.1">
    <property type="nucleotide sequence ID" value="NZ_WTYR01000001.1"/>
</dbReference>
<reference evidence="7 8" key="1">
    <citation type="submission" date="2019-12" db="EMBL/GenBank/DDBJ databases">
        <title>Genomic-based taxomic classification of the family Erythrobacteraceae.</title>
        <authorList>
            <person name="Xu L."/>
        </authorList>
    </citation>
    <scope>NUCLEOTIDE SEQUENCE [LARGE SCALE GENOMIC DNA]</scope>
    <source>
        <strain evidence="7 8">LMG 29519</strain>
    </source>
</reference>